<protein>
    <submittedName>
        <fullName evidence="2">Uncharacterized protein</fullName>
    </submittedName>
</protein>
<dbReference type="Proteomes" id="UP000008311">
    <property type="component" value="Unassembled WGS sequence"/>
</dbReference>
<feature type="region of interest" description="Disordered" evidence="1">
    <location>
        <begin position="14"/>
        <end position="73"/>
    </location>
</feature>
<proteinExistence type="predicted"/>
<evidence type="ECO:0000313" key="3">
    <source>
        <dbReference type="Proteomes" id="UP000008311"/>
    </source>
</evidence>
<dbReference type="AlphaFoldDB" id="B9T9C6"/>
<evidence type="ECO:0000313" key="2">
    <source>
        <dbReference type="EMBL" id="EEF27541.1"/>
    </source>
</evidence>
<name>B9T9C6_RICCO</name>
<organism evidence="2 3">
    <name type="scientific">Ricinus communis</name>
    <name type="common">Castor bean</name>
    <dbReference type="NCBI Taxonomy" id="3988"/>
    <lineage>
        <taxon>Eukaryota</taxon>
        <taxon>Viridiplantae</taxon>
        <taxon>Streptophyta</taxon>
        <taxon>Embryophyta</taxon>
        <taxon>Tracheophyta</taxon>
        <taxon>Spermatophyta</taxon>
        <taxon>Magnoliopsida</taxon>
        <taxon>eudicotyledons</taxon>
        <taxon>Gunneridae</taxon>
        <taxon>Pentapetalae</taxon>
        <taxon>rosids</taxon>
        <taxon>fabids</taxon>
        <taxon>Malpighiales</taxon>
        <taxon>Euphorbiaceae</taxon>
        <taxon>Acalyphoideae</taxon>
        <taxon>Acalypheae</taxon>
        <taxon>Ricinus</taxon>
    </lineage>
</organism>
<accession>B9T9C6</accession>
<keyword evidence="3" id="KW-1185">Reference proteome</keyword>
<reference evidence="3" key="1">
    <citation type="journal article" date="2010" name="Nat. Biotechnol.">
        <title>Draft genome sequence of the oilseed species Ricinus communis.</title>
        <authorList>
            <person name="Chan A.P."/>
            <person name="Crabtree J."/>
            <person name="Zhao Q."/>
            <person name="Lorenzi H."/>
            <person name="Orvis J."/>
            <person name="Puiu D."/>
            <person name="Melake-Berhan A."/>
            <person name="Jones K.M."/>
            <person name="Redman J."/>
            <person name="Chen G."/>
            <person name="Cahoon E.B."/>
            <person name="Gedil M."/>
            <person name="Stanke M."/>
            <person name="Haas B.J."/>
            <person name="Wortman J.R."/>
            <person name="Fraser-Liggett C.M."/>
            <person name="Ravel J."/>
            <person name="Rabinowicz P.D."/>
        </authorList>
    </citation>
    <scope>NUCLEOTIDE SEQUENCE [LARGE SCALE GENOMIC DNA]</scope>
    <source>
        <strain evidence="3">cv. Hale</strain>
    </source>
</reference>
<feature type="compositionally biased region" description="Low complexity" evidence="1">
    <location>
        <begin position="47"/>
        <end position="59"/>
    </location>
</feature>
<dbReference type="InParanoid" id="B9T9C6"/>
<evidence type="ECO:0000256" key="1">
    <source>
        <dbReference type="SAM" id="MobiDB-lite"/>
    </source>
</evidence>
<gene>
    <name evidence="2" type="ORF">RCOM_0426130</name>
</gene>
<sequence length="73" mass="7360">MIWSSRATSATLRAIGPGVSRRRLVGRNPTTPHSAAGMRTEPPVSVPTAAGASRAASSAPQPPLLPPAMSSAS</sequence>
<dbReference type="EMBL" id="EQ975340">
    <property type="protein sequence ID" value="EEF27541.1"/>
    <property type="molecule type" value="Genomic_DNA"/>
</dbReference>